<dbReference type="Proteomes" id="UP000593568">
    <property type="component" value="Unassembled WGS sequence"/>
</dbReference>
<name>A0A7J9FCZ2_9ROSI</name>
<dbReference type="EMBL" id="JABEZW010000013">
    <property type="protein sequence ID" value="MBA0783140.1"/>
    <property type="molecule type" value="Genomic_DNA"/>
</dbReference>
<reference evidence="1 2" key="1">
    <citation type="journal article" date="2019" name="Genome Biol. Evol.">
        <title>Insights into the evolution of the New World diploid cottons (Gossypium, subgenus Houzingenia) based on genome sequencing.</title>
        <authorList>
            <person name="Grover C.E."/>
            <person name="Arick M.A. 2nd"/>
            <person name="Thrash A."/>
            <person name="Conover J.L."/>
            <person name="Sanders W.S."/>
            <person name="Peterson D.G."/>
            <person name="Frelichowski J.E."/>
            <person name="Scheffler J.A."/>
            <person name="Scheffler B.E."/>
            <person name="Wendel J.F."/>
        </authorList>
    </citation>
    <scope>NUCLEOTIDE SEQUENCE [LARGE SCALE GENOMIC DNA]</scope>
    <source>
        <strain evidence="1">8</strain>
        <tissue evidence="1">Leaf</tissue>
    </source>
</reference>
<evidence type="ECO:0000313" key="2">
    <source>
        <dbReference type="Proteomes" id="UP000593568"/>
    </source>
</evidence>
<organism evidence="1 2">
    <name type="scientific">Gossypium trilobum</name>
    <dbReference type="NCBI Taxonomy" id="34281"/>
    <lineage>
        <taxon>Eukaryota</taxon>
        <taxon>Viridiplantae</taxon>
        <taxon>Streptophyta</taxon>
        <taxon>Embryophyta</taxon>
        <taxon>Tracheophyta</taxon>
        <taxon>Spermatophyta</taxon>
        <taxon>Magnoliopsida</taxon>
        <taxon>eudicotyledons</taxon>
        <taxon>Gunneridae</taxon>
        <taxon>Pentapetalae</taxon>
        <taxon>rosids</taxon>
        <taxon>malvids</taxon>
        <taxon>Malvales</taxon>
        <taxon>Malvaceae</taxon>
        <taxon>Malvoideae</taxon>
        <taxon>Gossypium</taxon>
    </lineage>
</organism>
<comment type="caution">
    <text evidence="1">The sequence shown here is derived from an EMBL/GenBank/DDBJ whole genome shotgun (WGS) entry which is preliminary data.</text>
</comment>
<accession>A0A7J9FCZ2</accession>
<keyword evidence="2" id="KW-1185">Reference proteome</keyword>
<evidence type="ECO:0000313" key="1">
    <source>
        <dbReference type="EMBL" id="MBA0783140.1"/>
    </source>
</evidence>
<protein>
    <submittedName>
        <fullName evidence="1">Uncharacterized protein</fullName>
    </submittedName>
</protein>
<dbReference type="AlphaFoldDB" id="A0A7J9FCZ2"/>
<proteinExistence type="predicted"/>
<gene>
    <name evidence="1" type="ORF">Gotri_000908</name>
</gene>
<sequence>MSHTPLISILTKNKLNGDNFQELKRNLLIVLNYEKYKFILDKMCPPEAQPKIMKNLEDLLRGQVTLAQQSTITNLMNSQQKPDSPIKEHMLKLMRFFAEAKHNGLN</sequence>